<sequence length="233" mass="25643">MAMSPSGFWLSLAFLGAVIGAGTVTGYLELRPFSIQAQGERERFQNIAGDRLATGLSAYSGRFVLDDCLNAMTSIYGRLQSEARREAVAARCAKLSETLLRRAPTDAYAHLIAAFASRSLGDRDAANRELALSHATGPNELWVAELRFELFEDDLDNLDTQAREAADADMVLLFQHHRGQQALVRRYLAKPASRERISAMVENVPIETREAFLHYLRTAVDERAGQQARGAGG</sequence>
<reference evidence="1 2" key="1">
    <citation type="submission" date="2019-08" db="EMBL/GenBank/DDBJ databases">
        <authorList>
            <person name="Seo Y.L."/>
        </authorList>
    </citation>
    <scope>NUCLEOTIDE SEQUENCE [LARGE SCALE GENOMIC DNA]</scope>
    <source>
        <strain evidence="1 2">MaA-C15</strain>
    </source>
</reference>
<keyword evidence="2" id="KW-1185">Reference proteome</keyword>
<dbReference type="OrthoDB" id="8364646at2"/>
<name>A0A5D4GYI2_9HYPH</name>
<reference evidence="1 2" key="2">
    <citation type="submission" date="2019-09" db="EMBL/GenBank/DDBJ databases">
        <title>Mesorhizobium sp. MaA-C15 isolated from Microcystis aeruginosa.</title>
        <authorList>
            <person name="Jeong S.E."/>
            <person name="Jin H.M."/>
            <person name="Jeon C.O."/>
        </authorList>
    </citation>
    <scope>NUCLEOTIDE SEQUENCE [LARGE SCALE GENOMIC DNA]</scope>
    <source>
        <strain evidence="1 2">MaA-C15</strain>
    </source>
</reference>
<organism evidence="1 2">
    <name type="scientific">Neoaquamicrobium microcysteis</name>
    <dbReference type="NCBI Taxonomy" id="2682781"/>
    <lineage>
        <taxon>Bacteria</taxon>
        <taxon>Pseudomonadati</taxon>
        <taxon>Pseudomonadota</taxon>
        <taxon>Alphaproteobacteria</taxon>
        <taxon>Hyphomicrobiales</taxon>
        <taxon>Phyllobacteriaceae</taxon>
        <taxon>Neoaquamicrobium</taxon>
    </lineage>
</organism>
<dbReference type="Proteomes" id="UP000323258">
    <property type="component" value="Unassembled WGS sequence"/>
</dbReference>
<dbReference type="RefSeq" id="WP_148914257.1">
    <property type="nucleotide sequence ID" value="NZ_VSZS01000060.1"/>
</dbReference>
<accession>A0A5D4GYI2</accession>
<comment type="caution">
    <text evidence="1">The sequence shown here is derived from an EMBL/GenBank/DDBJ whole genome shotgun (WGS) entry which is preliminary data.</text>
</comment>
<proteinExistence type="predicted"/>
<protein>
    <submittedName>
        <fullName evidence="1">Uncharacterized protein</fullName>
    </submittedName>
</protein>
<evidence type="ECO:0000313" key="2">
    <source>
        <dbReference type="Proteomes" id="UP000323258"/>
    </source>
</evidence>
<dbReference type="AlphaFoldDB" id="A0A5D4GYI2"/>
<evidence type="ECO:0000313" key="1">
    <source>
        <dbReference type="EMBL" id="TYR33053.1"/>
    </source>
</evidence>
<dbReference type="EMBL" id="VSZS01000060">
    <property type="protein sequence ID" value="TYR33053.1"/>
    <property type="molecule type" value="Genomic_DNA"/>
</dbReference>
<gene>
    <name evidence="1" type="ORF">FY036_08290</name>
</gene>